<keyword evidence="3" id="KW-1185">Reference proteome</keyword>
<gene>
    <name evidence="2" type="ORF">HNP98_002393</name>
</gene>
<protein>
    <submittedName>
        <fullName evidence="2">Dihydroflavonol-4-reductase</fullName>
        <ecNumber evidence="2">1.1.1.219</ecNumber>
    </submittedName>
</protein>
<dbReference type="EC" id="1.1.1.219" evidence="2"/>
<dbReference type="InterPro" id="IPR001509">
    <property type="entry name" value="Epimerase_deHydtase"/>
</dbReference>
<dbReference type="EMBL" id="JABSNP010000010">
    <property type="protein sequence ID" value="NRT19561.1"/>
    <property type="molecule type" value="Genomic_DNA"/>
</dbReference>
<evidence type="ECO:0000313" key="2">
    <source>
        <dbReference type="EMBL" id="NRT19561.1"/>
    </source>
</evidence>
<feature type="domain" description="NAD-dependent epimerase/dehydratase" evidence="1">
    <location>
        <begin position="9"/>
        <end position="242"/>
    </location>
</feature>
<dbReference type="SUPFAM" id="SSF51735">
    <property type="entry name" value="NAD(P)-binding Rossmann-fold domains"/>
    <property type="match status" value="1"/>
</dbReference>
<dbReference type="InterPro" id="IPR051783">
    <property type="entry name" value="NAD(P)-dependent_oxidoreduct"/>
</dbReference>
<dbReference type="GO" id="GO:0045552">
    <property type="term" value="F:dihydroflavanol 4-reductase activity"/>
    <property type="evidence" value="ECO:0007669"/>
    <property type="project" value="UniProtKB-EC"/>
</dbReference>
<dbReference type="RefSeq" id="WP_173810282.1">
    <property type="nucleotide sequence ID" value="NZ_JABSNP010000010.1"/>
</dbReference>
<dbReference type="Proteomes" id="UP000779507">
    <property type="component" value="Unassembled WGS sequence"/>
</dbReference>
<keyword evidence="2" id="KW-0560">Oxidoreductase</keyword>
<evidence type="ECO:0000259" key="1">
    <source>
        <dbReference type="Pfam" id="PF01370"/>
    </source>
</evidence>
<sequence length="341" mass="36077">MPPLPLPRVLVTGANGFLGRHLVAELLRRGYPVRALVRPGRPSSPALPPLQALPVEVCEMDLSQPAPKAELADAIGGCGAIIHAAAVAQVNPARSRAVRDTNLGGTEQALRLARKAGVERLVYVGTANVFGFGSKARPGDETRPYAGRRYGLDYMDSKRAAADRVLAAVGREQLPAVLVHPTFMLGPGDARPTSGALLLALRAGRLPGYPLGGKNYVHVQDVAVATVNALTQGRVGESYILGNENLSYREAFALMAELLGVGPPRWPVLPPLANCYGVLCDLKARLTGRPGPVNAAMAAVANDGHYFTAQKARAELALPQTPITQAVAEARDWFITHGYAT</sequence>
<dbReference type="InterPro" id="IPR036291">
    <property type="entry name" value="NAD(P)-bd_dom_sf"/>
</dbReference>
<dbReference type="PANTHER" id="PTHR48079">
    <property type="entry name" value="PROTEIN YEEZ"/>
    <property type="match status" value="1"/>
</dbReference>
<dbReference type="Pfam" id="PF01370">
    <property type="entry name" value="Epimerase"/>
    <property type="match status" value="1"/>
</dbReference>
<name>A0ABX2FQV9_9BACT</name>
<evidence type="ECO:0000313" key="3">
    <source>
        <dbReference type="Proteomes" id="UP000779507"/>
    </source>
</evidence>
<accession>A0ABX2FQV9</accession>
<comment type="caution">
    <text evidence="2">The sequence shown here is derived from an EMBL/GenBank/DDBJ whole genome shotgun (WGS) entry which is preliminary data.</text>
</comment>
<dbReference type="Gene3D" id="3.40.50.720">
    <property type="entry name" value="NAD(P)-binding Rossmann-like Domain"/>
    <property type="match status" value="1"/>
</dbReference>
<proteinExistence type="predicted"/>
<reference evidence="2 3" key="1">
    <citation type="submission" date="2020-05" db="EMBL/GenBank/DDBJ databases">
        <title>Genomic Encyclopedia of Type Strains, Phase IV (KMG-V): Genome sequencing to study the core and pangenomes of soil and plant-associated prokaryotes.</title>
        <authorList>
            <person name="Whitman W."/>
        </authorList>
    </citation>
    <scope>NUCLEOTIDE SEQUENCE [LARGE SCALE GENOMIC DNA]</scope>
    <source>
        <strain evidence="2 3">9A</strain>
    </source>
</reference>
<dbReference type="PANTHER" id="PTHR48079:SF6">
    <property type="entry name" value="NAD(P)-BINDING DOMAIN-CONTAINING PROTEIN-RELATED"/>
    <property type="match status" value="1"/>
</dbReference>
<organism evidence="2 3">
    <name type="scientific">Hymenobacter caeli</name>
    <dbReference type="NCBI Taxonomy" id="2735894"/>
    <lineage>
        <taxon>Bacteria</taxon>
        <taxon>Pseudomonadati</taxon>
        <taxon>Bacteroidota</taxon>
        <taxon>Cytophagia</taxon>
        <taxon>Cytophagales</taxon>
        <taxon>Hymenobacteraceae</taxon>
        <taxon>Hymenobacter</taxon>
    </lineage>
</organism>